<dbReference type="InterPro" id="IPR036770">
    <property type="entry name" value="Ankyrin_rpt-contain_sf"/>
</dbReference>
<dbReference type="EMBL" id="JAWHQM010000164">
    <property type="protein sequence ID" value="KAK5637613.1"/>
    <property type="molecule type" value="Genomic_DNA"/>
</dbReference>
<name>A0AAN7ZFE5_9PEZI</name>
<dbReference type="Proteomes" id="UP001305414">
    <property type="component" value="Unassembled WGS sequence"/>
</dbReference>
<evidence type="ECO:0000256" key="3">
    <source>
        <dbReference type="PROSITE-ProRule" id="PRU00023"/>
    </source>
</evidence>
<keyword evidence="5" id="KW-1185">Reference proteome</keyword>
<dbReference type="Pfam" id="PF00023">
    <property type="entry name" value="Ank"/>
    <property type="match status" value="1"/>
</dbReference>
<gene>
    <name evidence="4" type="ORF">RRF57_013328</name>
</gene>
<evidence type="ECO:0000313" key="5">
    <source>
        <dbReference type="Proteomes" id="UP001305414"/>
    </source>
</evidence>
<keyword evidence="1" id="KW-0677">Repeat</keyword>
<dbReference type="PROSITE" id="PS50088">
    <property type="entry name" value="ANK_REPEAT"/>
    <property type="match status" value="5"/>
</dbReference>
<proteinExistence type="predicted"/>
<sequence length="604" mass="68246">MLKALTQHYGTRPGNSALKFLVTSRPYLRIQREFQDLKEAQPTIHLSGESEDEVDKIEQEIAICINQRTEDICKYHQLSLEEKKIIQDELAAVKNRTYLWAHLVFAAIEDAVFLSRDDLLIIQAQPERFLHIVVAANRPLLPAELAAILAFREESHRSHKDLERDILQSEKLAGFLEFLIRGPSKLPESCASLFDWEHSLDLEDSHRLFSEVCVRYLLLHDVVELGYNMWLSRFALLSYAACEWASHYRQACKTQDGLDQLALQLCEPEENMFSTWMIIYESEIRFELTTPLLVASYFGLNNLVGLILQKDKRSLSRRSQQRKRTALSYASEKRHDSAVRILLEQVPKHRIILRKMLPLHFSTIIDRKDNFSKTPLYLAASNGHHSIFQKLLQQGARVNDTDIYGLTPLFWAAFYGYDDIVSLLLAHDCRSPLLDAALDGDNAAVKLWLDSGANTEAVDDRHMTALLIASRLGNLETTKLLLDAGANINAEGYKGYPPLMVTLYNRNSQSDDILKLLLDHGAVIDATDRDKLTALIHALDNGNLTKVRLPLDHGAKVDMADIEGITALMHASKGGYNDVAESLLVHGAKVDKQTAGVTNHPLQP</sequence>
<dbReference type="SUPFAM" id="SSF48403">
    <property type="entry name" value="Ankyrin repeat"/>
    <property type="match status" value="1"/>
</dbReference>
<dbReference type="Pfam" id="PF12796">
    <property type="entry name" value="Ank_2"/>
    <property type="match status" value="2"/>
</dbReference>
<feature type="repeat" description="ANK" evidence="3">
    <location>
        <begin position="428"/>
        <end position="460"/>
    </location>
</feature>
<dbReference type="PROSITE" id="PS50297">
    <property type="entry name" value="ANK_REP_REGION"/>
    <property type="match status" value="3"/>
</dbReference>
<comment type="caution">
    <text evidence="4">The sequence shown here is derived from an EMBL/GenBank/DDBJ whole genome shotgun (WGS) entry which is preliminary data.</text>
</comment>
<dbReference type="Gene3D" id="1.25.40.20">
    <property type="entry name" value="Ankyrin repeat-containing domain"/>
    <property type="match status" value="3"/>
</dbReference>
<keyword evidence="2 3" id="KW-0040">ANK repeat</keyword>
<organism evidence="4 5">
    <name type="scientific">Xylaria bambusicola</name>
    <dbReference type="NCBI Taxonomy" id="326684"/>
    <lineage>
        <taxon>Eukaryota</taxon>
        <taxon>Fungi</taxon>
        <taxon>Dikarya</taxon>
        <taxon>Ascomycota</taxon>
        <taxon>Pezizomycotina</taxon>
        <taxon>Sordariomycetes</taxon>
        <taxon>Xylariomycetidae</taxon>
        <taxon>Xylariales</taxon>
        <taxon>Xylariaceae</taxon>
        <taxon>Xylaria</taxon>
    </lineage>
</organism>
<dbReference type="InterPro" id="IPR002110">
    <property type="entry name" value="Ankyrin_rpt"/>
</dbReference>
<feature type="repeat" description="ANK" evidence="3">
    <location>
        <begin position="494"/>
        <end position="529"/>
    </location>
</feature>
<feature type="repeat" description="ANK" evidence="3">
    <location>
        <begin position="371"/>
        <end position="403"/>
    </location>
</feature>
<feature type="repeat" description="ANK" evidence="3">
    <location>
        <begin position="563"/>
        <end position="595"/>
    </location>
</feature>
<dbReference type="PANTHER" id="PTHR24126:SF14">
    <property type="entry name" value="ANK_REP_REGION DOMAIN-CONTAINING PROTEIN"/>
    <property type="match status" value="1"/>
</dbReference>
<evidence type="ECO:0000256" key="1">
    <source>
        <dbReference type="ARBA" id="ARBA00022737"/>
    </source>
</evidence>
<feature type="repeat" description="ANK" evidence="3">
    <location>
        <begin position="461"/>
        <end position="493"/>
    </location>
</feature>
<dbReference type="AlphaFoldDB" id="A0AAN7ZFE5"/>
<dbReference type="PANTHER" id="PTHR24126">
    <property type="entry name" value="ANKYRIN REPEAT, PH AND SEC7 DOMAIN CONTAINING PROTEIN SECG-RELATED"/>
    <property type="match status" value="1"/>
</dbReference>
<reference evidence="4 5" key="1">
    <citation type="submission" date="2023-10" db="EMBL/GenBank/DDBJ databases">
        <title>Draft genome sequence of Xylaria bambusicola isolate GMP-LS, the root and basal stem rot pathogen of sugarcane in Indonesia.</title>
        <authorList>
            <person name="Selvaraj P."/>
            <person name="Muralishankar V."/>
            <person name="Muruganantham S."/>
            <person name="Sp S."/>
            <person name="Haryani S."/>
            <person name="Lau K.J.X."/>
            <person name="Naqvi N.I."/>
        </authorList>
    </citation>
    <scope>NUCLEOTIDE SEQUENCE [LARGE SCALE GENOMIC DNA]</scope>
    <source>
        <strain evidence="4">GMP-LS</strain>
    </source>
</reference>
<accession>A0AAN7ZFE5</accession>
<evidence type="ECO:0000313" key="4">
    <source>
        <dbReference type="EMBL" id="KAK5637613.1"/>
    </source>
</evidence>
<protein>
    <submittedName>
        <fullName evidence="4">Uncharacterized protein</fullName>
    </submittedName>
</protein>
<dbReference type="SMART" id="SM00248">
    <property type="entry name" value="ANK"/>
    <property type="match status" value="8"/>
</dbReference>
<dbReference type="PRINTS" id="PR01415">
    <property type="entry name" value="ANKYRIN"/>
</dbReference>
<evidence type="ECO:0000256" key="2">
    <source>
        <dbReference type="ARBA" id="ARBA00023043"/>
    </source>
</evidence>